<reference evidence="7 8" key="1">
    <citation type="submission" date="2016-09" db="EMBL/GenBank/DDBJ databases">
        <title>Aspergillus awamori IFM 58123T.</title>
        <authorList>
            <person name="Kusuya Y."/>
            <person name="Shimizu M."/>
            <person name="Takahashi H."/>
            <person name="Yaguchi T."/>
        </authorList>
    </citation>
    <scope>NUCLEOTIDE SEQUENCE [LARGE SCALE GENOMIC DNA]</scope>
    <source>
        <strain evidence="7 8">IFM 58123</strain>
    </source>
</reference>
<keyword evidence="8" id="KW-1185">Reference proteome</keyword>
<evidence type="ECO:0000256" key="4">
    <source>
        <dbReference type="ARBA" id="ARBA00023163"/>
    </source>
</evidence>
<dbReference type="SUPFAM" id="SSF110836">
    <property type="entry name" value="Hypothetical protein SAV1430"/>
    <property type="match status" value="1"/>
</dbReference>
<dbReference type="FunFam" id="3.30.1370.70:FF:000001">
    <property type="entry name" value="NifU-like protein 4, mitochondrial"/>
    <property type="match status" value="1"/>
</dbReference>
<dbReference type="InterPro" id="IPR034904">
    <property type="entry name" value="FSCA_dom_sf"/>
</dbReference>
<dbReference type="InterPro" id="IPR014824">
    <property type="entry name" value="Nfu/NifU_N"/>
</dbReference>
<dbReference type="InterPro" id="IPR036864">
    <property type="entry name" value="Zn2-C6_fun-type_DNA-bd_sf"/>
</dbReference>
<dbReference type="GO" id="GO:0003677">
    <property type="term" value="F:DNA binding"/>
    <property type="evidence" value="ECO:0007669"/>
    <property type="project" value="UniProtKB-KW"/>
</dbReference>
<dbReference type="GO" id="GO:0051536">
    <property type="term" value="F:iron-sulfur cluster binding"/>
    <property type="evidence" value="ECO:0007669"/>
    <property type="project" value="InterPro"/>
</dbReference>
<dbReference type="Pfam" id="PF08712">
    <property type="entry name" value="Nfu_N"/>
    <property type="match status" value="1"/>
</dbReference>
<sequence length="836" mass="92576">MGGIPFRSTGCNTCRRRKVKCDEAKPECNRCIKNGHVCTGYERKRVFIHKSSEAIEEGELKLVRRPQSTSGKIPDRQLTRVEPGFPRLNNNAEVRSQLLASFVGGFLPSSRHLQDGKDTNILKTLPELCGNSPLLDRALLSLSSAFLAKQHKDDRLLGYSTKLYNNSMEIMHGKIKSGKGLGQDVLYTTVVFQLYEVSVTILITSRFFFAAGLTFHKLCDAVGRRKAATLYEVLTTQERLSQGSTDLEPIDELMDLLAECSALIEQVDTFIEQLPASPDGDKNHGEKLLGSCLSLEERLHQACLKMQEKLGAPSTLTHDVPLREDLRAHLATSLFPDPFQFVSLACAESHLIYWATLIILYPLVDELLDVLGYRRNDVTPSQSCAIHPQAIKQRPLGVDVATDFTALAEHYADEVCRSVMYCTQSDMNTLGAQHLLAPFSQCAQFFQVHELAQKYRWCQGVFVLLDSLGLGIAPLLKDMVWPQYRSARLRTSLISATPLSYHHSADMSVSSASGNMLRRTLFSVRLTTQQLNAAECSSRIAKPAVFGSYRNVHRSARLPAITASEARRRPTLKPHQHSLVQARVNGPSPSSKRTIFIQTENTPNPDALKFIPNHRVLPENFPTTFLEYLSPRSTLAPPHPSPLAASLLNVDGVTSVFYGPDFITVTKATDSNWAHIKPEIFSLITQAVTSGEAIVNTVAKTGESGQEGGESESLAYEEEEDEVIGMIKELLDTRIRPAIQEDGGDIEFRGFENGIVLLKLRGACRTCDSSTVTLRNGIESMLMHYIEEVQGVEQVLDQEEEISMHEFAKFEEKLRQQKGAAATASTGGKGTLDSAP</sequence>
<dbReference type="SUPFAM" id="SSF57701">
    <property type="entry name" value="Zn2/Cys6 DNA-binding domain"/>
    <property type="match status" value="1"/>
</dbReference>
<keyword evidence="3" id="KW-0238">DNA-binding</keyword>
<dbReference type="SMART" id="SM00932">
    <property type="entry name" value="Nfu_N"/>
    <property type="match status" value="1"/>
</dbReference>
<dbReference type="GO" id="GO:0000981">
    <property type="term" value="F:DNA-binding transcription factor activity, RNA polymerase II-specific"/>
    <property type="evidence" value="ECO:0007669"/>
    <property type="project" value="InterPro"/>
</dbReference>
<evidence type="ECO:0000256" key="3">
    <source>
        <dbReference type="ARBA" id="ARBA00023125"/>
    </source>
</evidence>
<proteinExistence type="inferred from homology"/>
<evidence type="ECO:0000313" key="7">
    <source>
        <dbReference type="EMBL" id="GCB26815.1"/>
    </source>
</evidence>
<name>A0A401L5Q0_ASPAW</name>
<dbReference type="SMART" id="SM00066">
    <property type="entry name" value="GAL4"/>
    <property type="match status" value="1"/>
</dbReference>
<evidence type="ECO:0000256" key="1">
    <source>
        <dbReference type="ARBA" id="ARBA00006420"/>
    </source>
</evidence>
<dbReference type="PROSITE" id="PS00463">
    <property type="entry name" value="ZN2_CY6_FUNGAL_1"/>
    <property type="match status" value="1"/>
</dbReference>
<evidence type="ECO:0000256" key="2">
    <source>
        <dbReference type="ARBA" id="ARBA00023015"/>
    </source>
</evidence>
<keyword evidence="4" id="KW-0804">Transcription</keyword>
<keyword evidence="2" id="KW-0805">Transcription regulation</keyword>
<protein>
    <submittedName>
        <fullName evidence="7">NifU-like protein C1709.19c</fullName>
    </submittedName>
</protein>
<evidence type="ECO:0000256" key="5">
    <source>
        <dbReference type="ARBA" id="ARBA00023242"/>
    </source>
</evidence>
<dbReference type="GO" id="GO:0016226">
    <property type="term" value="P:iron-sulfur cluster assembly"/>
    <property type="evidence" value="ECO:0007669"/>
    <property type="project" value="InterPro"/>
</dbReference>
<dbReference type="CDD" id="cd00067">
    <property type="entry name" value="GAL4"/>
    <property type="match status" value="1"/>
</dbReference>
<dbReference type="FunFam" id="3.30.300.130:FF:000001">
    <property type="entry name" value="NFU1 iron-sulfur cluster scaffold"/>
    <property type="match status" value="1"/>
</dbReference>
<dbReference type="SUPFAM" id="SSF117916">
    <property type="entry name" value="Fe-S cluster assembly (FSCA) domain-like"/>
    <property type="match status" value="1"/>
</dbReference>
<dbReference type="GO" id="GO:0008270">
    <property type="term" value="F:zinc ion binding"/>
    <property type="evidence" value="ECO:0007669"/>
    <property type="project" value="InterPro"/>
</dbReference>
<dbReference type="InterPro" id="IPR036498">
    <property type="entry name" value="Nfu/NifU_N_sf"/>
</dbReference>
<dbReference type="InterPro" id="IPR001075">
    <property type="entry name" value="NIF_FeS_clus_asmbl_NifU_C"/>
</dbReference>
<comment type="similarity">
    <text evidence="1">Belongs to the NifU family.</text>
</comment>
<dbReference type="Gene3D" id="4.10.240.10">
    <property type="entry name" value="Zn(2)-C6 fungal-type DNA-binding domain"/>
    <property type="match status" value="1"/>
</dbReference>
<dbReference type="Gene3D" id="3.30.300.130">
    <property type="entry name" value="Fe-S cluster assembly (FSCA)"/>
    <property type="match status" value="1"/>
</dbReference>
<dbReference type="EMBL" id="BDHI01000028">
    <property type="protein sequence ID" value="GCB26815.1"/>
    <property type="molecule type" value="Genomic_DNA"/>
</dbReference>
<dbReference type="Pfam" id="PF01106">
    <property type="entry name" value="NifU"/>
    <property type="match status" value="1"/>
</dbReference>
<dbReference type="Gene3D" id="3.30.1370.70">
    <property type="entry name" value="Scaffold protein Nfu/NifU, N-terminal domain"/>
    <property type="match status" value="1"/>
</dbReference>
<dbReference type="GO" id="GO:0005506">
    <property type="term" value="F:iron ion binding"/>
    <property type="evidence" value="ECO:0007669"/>
    <property type="project" value="InterPro"/>
</dbReference>
<dbReference type="Pfam" id="PF00172">
    <property type="entry name" value="Zn_clus"/>
    <property type="match status" value="1"/>
</dbReference>
<dbReference type="AlphaFoldDB" id="A0A401L5Q0"/>
<feature type="domain" description="Zn(2)-C6 fungal-type" evidence="6">
    <location>
        <begin position="10"/>
        <end position="39"/>
    </location>
</feature>
<dbReference type="InterPro" id="IPR001138">
    <property type="entry name" value="Zn2Cys6_DnaBD"/>
</dbReference>
<gene>
    <name evidence="7" type="ORF">AAWM_09700</name>
</gene>
<dbReference type="PANTHER" id="PTHR11178:SF1">
    <property type="entry name" value="NFU1 IRON-SULFUR CLUSTER SCAFFOLD HOMOLOG, MITOCHONDRIAL"/>
    <property type="match status" value="1"/>
</dbReference>
<dbReference type="PANTHER" id="PTHR11178">
    <property type="entry name" value="IRON-SULFUR CLUSTER SCAFFOLD PROTEIN NFU-RELATED"/>
    <property type="match status" value="1"/>
</dbReference>
<accession>A0A401L5Q0</accession>
<organism evidence="7 8">
    <name type="scientific">Aspergillus awamori</name>
    <name type="common">Black koji mold</name>
    <dbReference type="NCBI Taxonomy" id="105351"/>
    <lineage>
        <taxon>Eukaryota</taxon>
        <taxon>Fungi</taxon>
        <taxon>Dikarya</taxon>
        <taxon>Ascomycota</taxon>
        <taxon>Pezizomycotina</taxon>
        <taxon>Eurotiomycetes</taxon>
        <taxon>Eurotiomycetidae</taxon>
        <taxon>Eurotiales</taxon>
        <taxon>Aspergillaceae</taxon>
        <taxon>Aspergillus</taxon>
    </lineage>
</organism>
<dbReference type="PROSITE" id="PS50048">
    <property type="entry name" value="ZN2_CY6_FUNGAL_2"/>
    <property type="match status" value="1"/>
</dbReference>
<dbReference type="GO" id="GO:0005739">
    <property type="term" value="C:mitochondrion"/>
    <property type="evidence" value="ECO:0007669"/>
    <property type="project" value="TreeGrafter"/>
</dbReference>
<dbReference type="Proteomes" id="UP000286921">
    <property type="component" value="Unassembled WGS sequence"/>
</dbReference>
<evidence type="ECO:0000313" key="8">
    <source>
        <dbReference type="Proteomes" id="UP000286921"/>
    </source>
</evidence>
<evidence type="ECO:0000259" key="6">
    <source>
        <dbReference type="PROSITE" id="PS50048"/>
    </source>
</evidence>
<comment type="caution">
    <text evidence="7">The sequence shown here is derived from an EMBL/GenBank/DDBJ whole genome shotgun (WGS) entry which is preliminary data.</text>
</comment>
<dbReference type="STRING" id="105351.A0A401L5Q0"/>
<keyword evidence="5" id="KW-0539">Nucleus</keyword>